<feature type="region of interest" description="Disordered" evidence="1">
    <location>
        <begin position="126"/>
        <end position="207"/>
    </location>
</feature>
<feature type="compositionally biased region" description="Basic residues" evidence="1">
    <location>
        <begin position="144"/>
        <end position="154"/>
    </location>
</feature>
<dbReference type="GeneID" id="19301357"/>
<evidence type="ECO:0000313" key="2">
    <source>
        <dbReference type="EMBL" id="EPQ57718.1"/>
    </source>
</evidence>
<dbReference type="RefSeq" id="XP_007863091.1">
    <property type="nucleotide sequence ID" value="XM_007864900.1"/>
</dbReference>
<feature type="region of interest" description="Disordered" evidence="1">
    <location>
        <begin position="252"/>
        <end position="273"/>
    </location>
</feature>
<dbReference type="Proteomes" id="UP000030669">
    <property type="component" value="Unassembled WGS sequence"/>
</dbReference>
<protein>
    <submittedName>
        <fullName evidence="2">Uncharacterized protein</fullName>
    </submittedName>
</protein>
<gene>
    <name evidence="2" type="ORF">GLOTRDRAFT_126210</name>
</gene>
<reference evidence="2 3" key="1">
    <citation type="journal article" date="2012" name="Science">
        <title>The Paleozoic origin of enzymatic lignin decomposition reconstructed from 31 fungal genomes.</title>
        <authorList>
            <person name="Floudas D."/>
            <person name="Binder M."/>
            <person name="Riley R."/>
            <person name="Barry K."/>
            <person name="Blanchette R.A."/>
            <person name="Henrissat B."/>
            <person name="Martinez A.T."/>
            <person name="Otillar R."/>
            <person name="Spatafora J.W."/>
            <person name="Yadav J.S."/>
            <person name="Aerts A."/>
            <person name="Benoit I."/>
            <person name="Boyd A."/>
            <person name="Carlson A."/>
            <person name="Copeland A."/>
            <person name="Coutinho P.M."/>
            <person name="de Vries R.P."/>
            <person name="Ferreira P."/>
            <person name="Findley K."/>
            <person name="Foster B."/>
            <person name="Gaskell J."/>
            <person name="Glotzer D."/>
            <person name="Gorecki P."/>
            <person name="Heitman J."/>
            <person name="Hesse C."/>
            <person name="Hori C."/>
            <person name="Igarashi K."/>
            <person name="Jurgens J.A."/>
            <person name="Kallen N."/>
            <person name="Kersten P."/>
            <person name="Kohler A."/>
            <person name="Kuees U."/>
            <person name="Kumar T.K.A."/>
            <person name="Kuo A."/>
            <person name="LaButti K."/>
            <person name="Larrondo L.F."/>
            <person name="Lindquist E."/>
            <person name="Ling A."/>
            <person name="Lombard V."/>
            <person name="Lucas S."/>
            <person name="Lundell T."/>
            <person name="Martin R."/>
            <person name="McLaughlin D.J."/>
            <person name="Morgenstern I."/>
            <person name="Morin E."/>
            <person name="Murat C."/>
            <person name="Nagy L.G."/>
            <person name="Nolan M."/>
            <person name="Ohm R.A."/>
            <person name="Patyshakuliyeva A."/>
            <person name="Rokas A."/>
            <person name="Ruiz-Duenas F.J."/>
            <person name="Sabat G."/>
            <person name="Salamov A."/>
            <person name="Samejima M."/>
            <person name="Schmutz J."/>
            <person name="Slot J.C."/>
            <person name="St John F."/>
            <person name="Stenlid J."/>
            <person name="Sun H."/>
            <person name="Sun S."/>
            <person name="Syed K."/>
            <person name="Tsang A."/>
            <person name="Wiebenga A."/>
            <person name="Young D."/>
            <person name="Pisabarro A."/>
            <person name="Eastwood D.C."/>
            <person name="Martin F."/>
            <person name="Cullen D."/>
            <person name="Grigoriev I.V."/>
            <person name="Hibbett D.S."/>
        </authorList>
    </citation>
    <scope>NUCLEOTIDE SEQUENCE [LARGE SCALE GENOMIC DNA]</scope>
    <source>
        <strain evidence="2 3">ATCC 11539</strain>
    </source>
</reference>
<dbReference type="AlphaFoldDB" id="S7QEI3"/>
<proteinExistence type="predicted"/>
<dbReference type="HOGENOM" id="CLU_1019615_0_0_1"/>
<sequence>MLGDPGASLSTIHFNGTLPEARVSQIFVPHKLHGPKAPLHRPGLPPLTRRNSQRKYPPYARRPGRRPAERAPSGHAILPSRHARRTCTRGHARRYIARGRPYSGVYSTTPAGGLDGGLARKPDGYTRAVTCPSRRAGGTQKSSSYRRGRRRRGVLKGNTRPLATSPYPRRTTPPCVFLGRNRTRRRWREKRDADAWPATPGALTQTTPPAVIESGERATGKMRGRGGGGRDGGTQVHVDGAQAAMEAGGYQINAGGDGRAAEDGVRRRRAGFC</sequence>
<dbReference type="KEGG" id="gtr:GLOTRDRAFT_126210"/>
<dbReference type="EMBL" id="KB469298">
    <property type="protein sequence ID" value="EPQ57718.1"/>
    <property type="molecule type" value="Genomic_DNA"/>
</dbReference>
<evidence type="ECO:0000313" key="3">
    <source>
        <dbReference type="Proteomes" id="UP000030669"/>
    </source>
</evidence>
<feature type="region of interest" description="Disordered" evidence="1">
    <location>
        <begin position="33"/>
        <end position="77"/>
    </location>
</feature>
<evidence type="ECO:0000256" key="1">
    <source>
        <dbReference type="SAM" id="MobiDB-lite"/>
    </source>
</evidence>
<organism evidence="2 3">
    <name type="scientific">Gloeophyllum trabeum (strain ATCC 11539 / FP-39264 / Madison 617)</name>
    <name type="common">Brown rot fungus</name>
    <dbReference type="NCBI Taxonomy" id="670483"/>
    <lineage>
        <taxon>Eukaryota</taxon>
        <taxon>Fungi</taxon>
        <taxon>Dikarya</taxon>
        <taxon>Basidiomycota</taxon>
        <taxon>Agaricomycotina</taxon>
        <taxon>Agaricomycetes</taxon>
        <taxon>Gloeophyllales</taxon>
        <taxon>Gloeophyllaceae</taxon>
        <taxon>Gloeophyllum</taxon>
    </lineage>
</organism>
<accession>S7QEI3</accession>
<keyword evidence="3" id="KW-1185">Reference proteome</keyword>
<name>S7QEI3_GLOTA</name>